<dbReference type="KEGG" id="rsz:108846122"/>
<keyword evidence="1" id="KW-1185">Reference proteome</keyword>
<evidence type="ECO:0000313" key="1">
    <source>
        <dbReference type="Proteomes" id="UP000504610"/>
    </source>
</evidence>
<name>A0A6J0MQV5_RAPSA</name>
<feature type="non-terminal residue" evidence="2">
    <location>
        <position position="1"/>
    </location>
</feature>
<reference evidence="2" key="2">
    <citation type="submission" date="2025-08" db="UniProtKB">
        <authorList>
            <consortium name="RefSeq"/>
        </authorList>
    </citation>
    <scope>IDENTIFICATION</scope>
    <source>
        <tissue evidence="2">Leaf</tissue>
    </source>
</reference>
<dbReference type="RefSeq" id="XP_018474837.2">
    <property type="nucleotide sequence ID" value="XM_018619335.2"/>
</dbReference>
<protein>
    <submittedName>
        <fullName evidence="2">Defensin-like protein 316</fullName>
    </submittedName>
</protein>
<dbReference type="AlphaFoldDB" id="A0A6J0MQV5"/>
<organism evidence="1 2">
    <name type="scientific">Raphanus sativus</name>
    <name type="common">Radish</name>
    <name type="synonym">Raphanus raphanistrum var. sativus</name>
    <dbReference type="NCBI Taxonomy" id="3726"/>
    <lineage>
        <taxon>Eukaryota</taxon>
        <taxon>Viridiplantae</taxon>
        <taxon>Streptophyta</taxon>
        <taxon>Embryophyta</taxon>
        <taxon>Tracheophyta</taxon>
        <taxon>Spermatophyta</taxon>
        <taxon>Magnoliopsida</taxon>
        <taxon>eudicotyledons</taxon>
        <taxon>Gunneridae</taxon>
        <taxon>Pentapetalae</taxon>
        <taxon>rosids</taxon>
        <taxon>malvids</taxon>
        <taxon>Brassicales</taxon>
        <taxon>Brassicaceae</taxon>
        <taxon>Brassiceae</taxon>
        <taxon>Raphanus</taxon>
    </lineage>
</organism>
<gene>
    <name evidence="2" type="primary">LOC108846122</name>
</gene>
<reference evidence="1" key="1">
    <citation type="journal article" date="2019" name="Database">
        <title>The radish genome database (RadishGD): an integrated information resource for radish genomics.</title>
        <authorList>
            <person name="Yu H.J."/>
            <person name="Baek S."/>
            <person name="Lee Y.J."/>
            <person name="Cho A."/>
            <person name="Mun J.H."/>
        </authorList>
    </citation>
    <scope>NUCLEOTIDE SEQUENCE [LARGE SCALE GENOMIC DNA]</scope>
    <source>
        <strain evidence="1">cv. WK10039</strain>
    </source>
</reference>
<dbReference type="GeneID" id="108846122"/>
<proteinExistence type="predicted"/>
<sequence length="86" mass="10154">LDLVIWSFQCLMSFDSSYLVRVHITHEKVAACPRHKNQPFTKRSDSCDSLRILYHYSCVITRDLCDNTDFCKHICLIRPTWPVDCF</sequence>
<dbReference type="Proteomes" id="UP000504610">
    <property type="component" value="Chromosome 1"/>
</dbReference>
<accession>A0A6J0MQV5</accession>
<evidence type="ECO:0000313" key="2">
    <source>
        <dbReference type="RefSeq" id="XP_018474837.2"/>
    </source>
</evidence>
<dbReference type="OrthoDB" id="1020654at2759"/>